<dbReference type="AlphaFoldDB" id="A0A8J3A499"/>
<dbReference type="PRINTS" id="PR00778">
    <property type="entry name" value="HTHARSR"/>
</dbReference>
<dbReference type="PANTHER" id="PTHR38600:SF1">
    <property type="entry name" value="TRANSCRIPTIONAL REGULATORY PROTEIN"/>
    <property type="match status" value="1"/>
</dbReference>
<protein>
    <submittedName>
        <fullName evidence="2 3">Transcriptional regulator</fullName>
    </submittedName>
</protein>
<dbReference type="PROSITE" id="PS50987">
    <property type="entry name" value="HTH_ARSR_2"/>
    <property type="match status" value="1"/>
</dbReference>
<organism evidence="2 4">
    <name type="scientific">Aquisalinus luteolus</name>
    <dbReference type="NCBI Taxonomy" id="1566827"/>
    <lineage>
        <taxon>Bacteria</taxon>
        <taxon>Pseudomonadati</taxon>
        <taxon>Pseudomonadota</taxon>
        <taxon>Alphaproteobacteria</taxon>
        <taxon>Parvularculales</taxon>
        <taxon>Parvularculaceae</taxon>
        <taxon>Aquisalinus</taxon>
    </lineage>
</organism>
<gene>
    <name evidence="3" type="ORF">FF098_010835</name>
    <name evidence="2" type="ORF">GCM10011355_21780</name>
</gene>
<dbReference type="EMBL" id="VCJR02000002">
    <property type="protein sequence ID" value="NHK28401.1"/>
    <property type="molecule type" value="Genomic_DNA"/>
</dbReference>
<dbReference type="Gene3D" id="1.10.10.10">
    <property type="entry name" value="Winged helix-like DNA-binding domain superfamily/Winged helix DNA-binding domain"/>
    <property type="match status" value="1"/>
</dbReference>
<dbReference type="RefSeq" id="WP_155140376.1">
    <property type="nucleotide sequence ID" value="NZ_BMGZ01000002.1"/>
</dbReference>
<accession>A0A8J3A499</accession>
<evidence type="ECO:0000259" key="1">
    <source>
        <dbReference type="PROSITE" id="PS50987"/>
    </source>
</evidence>
<dbReference type="Proteomes" id="UP000818603">
    <property type="component" value="Unassembled WGS sequence"/>
</dbReference>
<keyword evidence="5" id="KW-1185">Reference proteome</keyword>
<dbReference type="InterPro" id="IPR036390">
    <property type="entry name" value="WH_DNA-bd_sf"/>
</dbReference>
<evidence type="ECO:0000313" key="2">
    <source>
        <dbReference type="EMBL" id="GGH98364.1"/>
    </source>
</evidence>
<evidence type="ECO:0000313" key="5">
    <source>
        <dbReference type="Proteomes" id="UP000818603"/>
    </source>
</evidence>
<dbReference type="SUPFAM" id="SSF46785">
    <property type="entry name" value="Winged helix' DNA-binding domain"/>
    <property type="match status" value="1"/>
</dbReference>
<proteinExistence type="predicted"/>
<dbReference type="Pfam" id="PF12840">
    <property type="entry name" value="HTH_20"/>
    <property type="match status" value="1"/>
</dbReference>
<feature type="domain" description="HTH arsR-type" evidence="1">
    <location>
        <begin position="1"/>
        <end position="94"/>
    </location>
</feature>
<dbReference type="SMART" id="SM00418">
    <property type="entry name" value="HTH_ARSR"/>
    <property type="match status" value="1"/>
</dbReference>
<name>A0A8J3A499_9PROT</name>
<evidence type="ECO:0000313" key="4">
    <source>
        <dbReference type="Proteomes" id="UP000621856"/>
    </source>
</evidence>
<dbReference type="NCBIfam" id="NF033788">
    <property type="entry name" value="HTH_metalloreg"/>
    <property type="match status" value="1"/>
</dbReference>
<dbReference type="InterPro" id="IPR001845">
    <property type="entry name" value="HTH_ArsR_DNA-bd_dom"/>
</dbReference>
<evidence type="ECO:0000313" key="3">
    <source>
        <dbReference type="EMBL" id="NHK28401.1"/>
    </source>
</evidence>
<dbReference type="InterPro" id="IPR011991">
    <property type="entry name" value="ArsR-like_HTH"/>
</dbReference>
<comment type="caution">
    <text evidence="2">The sequence shown here is derived from an EMBL/GenBank/DDBJ whole genome shotgun (WGS) entry which is preliminary data.</text>
</comment>
<dbReference type="CDD" id="cd00090">
    <property type="entry name" value="HTH_ARSR"/>
    <property type="match status" value="1"/>
</dbReference>
<dbReference type="GO" id="GO:0003700">
    <property type="term" value="F:DNA-binding transcription factor activity"/>
    <property type="evidence" value="ECO:0007669"/>
    <property type="project" value="InterPro"/>
</dbReference>
<reference evidence="2" key="1">
    <citation type="journal article" date="2014" name="Int. J. Syst. Evol. Microbiol.">
        <title>Complete genome sequence of Corynebacterium casei LMG S-19264T (=DSM 44701T), isolated from a smear-ripened cheese.</title>
        <authorList>
            <consortium name="US DOE Joint Genome Institute (JGI-PGF)"/>
            <person name="Walter F."/>
            <person name="Albersmeier A."/>
            <person name="Kalinowski J."/>
            <person name="Ruckert C."/>
        </authorList>
    </citation>
    <scope>NUCLEOTIDE SEQUENCE</scope>
    <source>
        <strain evidence="2">CGMCC 1.14984</strain>
    </source>
</reference>
<reference evidence="2" key="3">
    <citation type="submission" date="2020-09" db="EMBL/GenBank/DDBJ databases">
        <authorList>
            <person name="Sun Q."/>
            <person name="Zhou Y."/>
        </authorList>
    </citation>
    <scope>NUCLEOTIDE SEQUENCE</scope>
    <source>
        <strain evidence="2">CGMCC 1.14984</strain>
    </source>
</reference>
<reference evidence="3 5" key="2">
    <citation type="submission" date="2020-02" db="EMBL/GenBank/DDBJ databases">
        <title>Genome sequence of Parvularcula flava strain NH6-79.</title>
        <authorList>
            <person name="Abdul Karim M.H."/>
            <person name="Lam M.Q."/>
            <person name="Chen S.J."/>
            <person name="Yahya A."/>
            <person name="Shahir S."/>
            <person name="Shamsir M.S."/>
            <person name="Chong C.S."/>
        </authorList>
    </citation>
    <scope>NUCLEOTIDE SEQUENCE [LARGE SCALE GENOMIC DNA]</scope>
    <source>
        <strain evidence="3 5">NH6-79</strain>
    </source>
</reference>
<dbReference type="Proteomes" id="UP000621856">
    <property type="component" value="Unassembled WGS sequence"/>
</dbReference>
<dbReference type="PANTHER" id="PTHR38600">
    <property type="entry name" value="TRANSCRIPTIONAL REGULATORY PROTEIN"/>
    <property type="match status" value="1"/>
</dbReference>
<dbReference type="EMBL" id="BMGZ01000002">
    <property type="protein sequence ID" value="GGH98364.1"/>
    <property type="molecule type" value="Genomic_DNA"/>
</dbReference>
<dbReference type="InterPro" id="IPR036388">
    <property type="entry name" value="WH-like_DNA-bd_sf"/>
</dbReference>
<sequence>MVTNNEMDQVFSALAHETRRTILDCLKHHPGLKVGELAHHFDVSRIAVMNHLAVLEGAGLVTSMREGRTRRLYMNLAPIQMIHDRWSDEYSGYWAGRMTSIKYAAEAAARKKEKGT</sequence>